<dbReference type="InterPro" id="IPR032710">
    <property type="entry name" value="NTF2-like_dom_sf"/>
</dbReference>
<protein>
    <recommendedName>
        <fullName evidence="1">SnoaL-like domain-containing protein</fullName>
    </recommendedName>
</protein>
<comment type="caution">
    <text evidence="2">The sequence shown here is derived from an EMBL/GenBank/DDBJ whole genome shotgun (WGS) entry which is preliminary data.</text>
</comment>
<dbReference type="Gene3D" id="3.10.450.50">
    <property type="match status" value="1"/>
</dbReference>
<dbReference type="Proteomes" id="UP000220914">
    <property type="component" value="Unassembled WGS sequence"/>
</dbReference>
<keyword evidence="3" id="KW-1185">Reference proteome</keyword>
<evidence type="ECO:0000313" key="3">
    <source>
        <dbReference type="Proteomes" id="UP000220914"/>
    </source>
</evidence>
<dbReference type="Pfam" id="PF12680">
    <property type="entry name" value="SnoaL_2"/>
    <property type="match status" value="1"/>
</dbReference>
<proteinExistence type="predicted"/>
<feature type="domain" description="SnoaL-like" evidence="1">
    <location>
        <begin position="13"/>
        <end position="108"/>
    </location>
</feature>
<reference evidence="2 3" key="1">
    <citation type="submission" date="2017-10" db="EMBL/GenBank/DDBJ databases">
        <title>The new phylogeny of genus Mycobacterium.</title>
        <authorList>
            <person name="Tortoli E."/>
            <person name="Trovato A."/>
            <person name="Cirillo D.M."/>
        </authorList>
    </citation>
    <scope>NUCLEOTIDE SEQUENCE [LARGE SCALE GENOMIC DNA]</scope>
    <source>
        <strain evidence="2 3">CCUG37673</strain>
    </source>
</reference>
<sequence>MTIFAPHRDTLESFVDCIHGGADENALTRLLAEDVVLYGPFGDEPITGREAAVQAIKTVNGLASDDTYLEVLSGETHHAAHFRLQVGNAAVNGIFFVRLDADGKIAEVSIFYRTLPSGVALQRNLADVIGMQPWELRSCTTILGQADN</sequence>
<gene>
    <name evidence="2" type="ORF">CQY20_30680</name>
</gene>
<dbReference type="AlphaFoldDB" id="A0A2A7MQ48"/>
<dbReference type="InterPro" id="IPR037401">
    <property type="entry name" value="SnoaL-like"/>
</dbReference>
<dbReference type="EMBL" id="PDCP01000112">
    <property type="protein sequence ID" value="PEG33461.1"/>
    <property type="molecule type" value="Genomic_DNA"/>
</dbReference>
<accession>A0A2A7MQ48</accession>
<dbReference type="RefSeq" id="WP_097944631.1">
    <property type="nucleotide sequence ID" value="NZ_PDCP01000112.1"/>
</dbReference>
<name>A0A2A7MQ48_MYCAG</name>
<dbReference type="OrthoDB" id="4227916at2"/>
<organism evidence="2 3">
    <name type="scientific">Mycolicibacterium agri</name>
    <name type="common">Mycobacterium agri</name>
    <dbReference type="NCBI Taxonomy" id="36811"/>
    <lineage>
        <taxon>Bacteria</taxon>
        <taxon>Bacillati</taxon>
        <taxon>Actinomycetota</taxon>
        <taxon>Actinomycetes</taxon>
        <taxon>Mycobacteriales</taxon>
        <taxon>Mycobacteriaceae</taxon>
        <taxon>Mycolicibacterium</taxon>
    </lineage>
</organism>
<dbReference type="SUPFAM" id="SSF54427">
    <property type="entry name" value="NTF2-like"/>
    <property type="match status" value="1"/>
</dbReference>
<evidence type="ECO:0000259" key="1">
    <source>
        <dbReference type="Pfam" id="PF12680"/>
    </source>
</evidence>
<evidence type="ECO:0000313" key="2">
    <source>
        <dbReference type="EMBL" id="PEG33461.1"/>
    </source>
</evidence>